<feature type="domain" description="Bacterioopsin transcriptional activator GAF and HTH associated" evidence="4">
    <location>
        <begin position="5"/>
        <end position="134"/>
    </location>
</feature>
<sequence>MAILVEFEAASSRFVLGPTLEAMPSLAVELERQYALDPAHPIAFCWIHCDDFERLERALATDRTVDTFEQFDRTDERSMYRIRRSDSDVVHAYCQWVSVGGELLECRGADGQWTFRMRFPDREAFAQYHDFLEDENVHLALDRLADSEDVADSGPEDGVLTDPQREALELAFEYGFFEVPRETDLGTIAAALDVSSQAISERLRRGQARLVETQLFDGG</sequence>
<evidence type="ECO:0000259" key="4">
    <source>
        <dbReference type="Pfam" id="PF15915"/>
    </source>
</evidence>
<proteinExistence type="predicted"/>
<name>A0A1I3T1L9_9EURY</name>
<dbReference type="PANTHER" id="PTHR34236:SF1">
    <property type="entry name" value="DIMETHYL SULFOXIDE REDUCTASE TRANSCRIPTIONAL ACTIVATOR"/>
    <property type="match status" value="1"/>
</dbReference>
<keyword evidence="2" id="KW-0804">Transcription</keyword>
<dbReference type="InterPro" id="IPR007050">
    <property type="entry name" value="HTH_bacterioopsin"/>
</dbReference>
<dbReference type="InterPro" id="IPR031803">
    <property type="entry name" value="BAT_GAF/HTH-assoc"/>
</dbReference>
<organism evidence="5 6">
    <name type="scientific">Natronobacterium gregoryi</name>
    <dbReference type="NCBI Taxonomy" id="44930"/>
    <lineage>
        <taxon>Archaea</taxon>
        <taxon>Methanobacteriati</taxon>
        <taxon>Methanobacteriota</taxon>
        <taxon>Stenosarchaea group</taxon>
        <taxon>Halobacteria</taxon>
        <taxon>Halobacteriales</taxon>
        <taxon>Natrialbaceae</taxon>
        <taxon>Natronobacterium</taxon>
    </lineage>
</organism>
<gene>
    <name evidence="5" type="ORF">SAMN05443661_1515</name>
</gene>
<dbReference type="PANTHER" id="PTHR34236">
    <property type="entry name" value="DIMETHYL SULFOXIDE REDUCTASE TRANSCRIPTIONAL ACTIVATOR"/>
    <property type="match status" value="1"/>
</dbReference>
<keyword evidence="1" id="KW-0805">Transcription regulation</keyword>
<reference evidence="5 6" key="1">
    <citation type="submission" date="2016-10" db="EMBL/GenBank/DDBJ databases">
        <authorList>
            <person name="de Groot N.N."/>
        </authorList>
    </citation>
    <scope>NUCLEOTIDE SEQUENCE [LARGE SCALE GENOMIC DNA]</scope>
    <source>
        <strain evidence="5 6">SP2</strain>
    </source>
</reference>
<dbReference type="AlphaFoldDB" id="A0A1I3T1L9"/>
<dbReference type="OrthoDB" id="202021at2157"/>
<protein>
    <submittedName>
        <fullName evidence="5">GAF and HTH_10 associated domain-containing protein</fullName>
    </submittedName>
</protein>
<evidence type="ECO:0000256" key="2">
    <source>
        <dbReference type="ARBA" id="ARBA00023163"/>
    </source>
</evidence>
<accession>A0A1I3T1L9</accession>
<dbReference type="GeneID" id="14207951"/>
<dbReference type="RefSeq" id="WP_005577441.1">
    <property type="nucleotide sequence ID" value="NZ_FORO01000051.1"/>
</dbReference>
<evidence type="ECO:0000259" key="3">
    <source>
        <dbReference type="Pfam" id="PF04967"/>
    </source>
</evidence>
<evidence type="ECO:0000256" key="1">
    <source>
        <dbReference type="ARBA" id="ARBA00023015"/>
    </source>
</evidence>
<evidence type="ECO:0000313" key="5">
    <source>
        <dbReference type="EMBL" id="SFJ64533.1"/>
    </source>
</evidence>
<dbReference type="Pfam" id="PF04967">
    <property type="entry name" value="HTH_10"/>
    <property type="match status" value="1"/>
</dbReference>
<evidence type="ECO:0000313" key="6">
    <source>
        <dbReference type="Proteomes" id="UP000182829"/>
    </source>
</evidence>
<dbReference type="OMA" id="ARPIAFC"/>
<dbReference type="EMBL" id="FORO01000051">
    <property type="protein sequence ID" value="SFJ64533.1"/>
    <property type="molecule type" value="Genomic_DNA"/>
</dbReference>
<feature type="domain" description="HTH bat-type" evidence="3">
    <location>
        <begin position="160"/>
        <end position="211"/>
    </location>
</feature>
<dbReference type="Proteomes" id="UP000182829">
    <property type="component" value="Unassembled WGS sequence"/>
</dbReference>
<dbReference type="Pfam" id="PF15915">
    <property type="entry name" value="BAT"/>
    <property type="match status" value="1"/>
</dbReference>